<dbReference type="EMBL" id="GL732536">
    <property type="protein sequence ID" value="EFX83887.1"/>
    <property type="molecule type" value="Genomic_DNA"/>
</dbReference>
<gene>
    <name evidence="1" type="ORF">DAPPUDRAFT_315327</name>
</gene>
<accession>E9G9F0</accession>
<name>E9G9F0_DAPPU</name>
<evidence type="ECO:0000313" key="2">
    <source>
        <dbReference type="Proteomes" id="UP000000305"/>
    </source>
</evidence>
<dbReference type="Proteomes" id="UP000000305">
    <property type="component" value="Unassembled WGS sequence"/>
</dbReference>
<keyword evidence="2" id="KW-1185">Reference proteome</keyword>
<dbReference type="InParanoid" id="E9G9F0"/>
<organism evidence="1 2">
    <name type="scientific">Daphnia pulex</name>
    <name type="common">Water flea</name>
    <dbReference type="NCBI Taxonomy" id="6669"/>
    <lineage>
        <taxon>Eukaryota</taxon>
        <taxon>Metazoa</taxon>
        <taxon>Ecdysozoa</taxon>
        <taxon>Arthropoda</taxon>
        <taxon>Crustacea</taxon>
        <taxon>Branchiopoda</taxon>
        <taxon>Diplostraca</taxon>
        <taxon>Cladocera</taxon>
        <taxon>Anomopoda</taxon>
        <taxon>Daphniidae</taxon>
        <taxon>Daphnia</taxon>
    </lineage>
</organism>
<dbReference type="KEGG" id="dpx:DAPPUDRAFT_315327"/>
<proteinExistence type="predicted"/>
<protein>
    <submittedName>
        <fullName evidence="1">Uncharacterized protein</fullName>
    </submittedName>
</protein>
<sequence>MDLKPPEDMYPVPNAEEVRTLAPEDESDGVEFKKSACKVKLGTSIKEDISITTRHPSSLVCMREARSTHMS</sequence>
<reference evidence="1 2" key="1">
    <citation type="journal article" date="2011" name="Science">
        <title>The ecoresponsive genome of Daphnia pulex.</title>
        <authorList>
            <person name="Colbourne J.K."/>
            <person name="Pfrender M.E."/>
            <person name="Gilbert D."/>
            <person name="Thomas W.K."/>
            <person name="Tucker A."/>
            <person name="Oakley T.H."/>
            <person name="Tokishita S."/>
            <person name="Aerts A."/>
            <person name="Arnold G.J."/>
            <person name="Basu M.K."/>
            <person name="Bauer D.J."/>
            <person name="Caceres C.E."/>
            <person name="Carmel L."/>
            <person name="Casola C."/>
            <person name="Choi J.H."/>
            <person name="Detter J.C."/>
            <person name="Dong Q."/>
            <person name="Dusheyko S."/>
            <person name="Eads B.D."/>
            <person name="Frohlich T."/>
            <person name="Geiler-Samerotte K.A."/>
            <person name="Gerlach D."/>
            <person name="Hatcher P."/>
            <person name="Jogdeo S."/>
            <person name="Krijgsveld J."/>
            <person name="Kriventseva E.V."/>
            <person name="Kultz D."/>
            <person name="Laforsch C."/>
            <person name="Lindquist E."/>
            <person name="Lopez J."/>
            <person name="Manak J.R."/>
            <person name="Muller J."/>
            <person name="Pangilinan J."/>
            <person name="Patwardhan R.P."/>
            <person name="Pitluck S."/>
            <person name="Pritham E.J."/>
            <person name="Rechtsteiner A."/>
            <person name="Rho M."/>
            <person name="Rogozin I.B."/>
            <person name="Sakarya O."/>
            <person name="Salamov A."/>
            <person name="Schaack S."/>
            <person name="Shapiro H."/>
            <person name="Shiga Y."/>
            <person name="Skalitzky C."/>
            <person name="Smith Z."/>
            <person name="Souvorov A."/>
            <person name="Sung W."/>
            <person name="Tang Z."/>
            <person name="Tsuchiya D."/>
            <person name="Tu H."/>
            <person name="Vos H."/>
            <person name="Wang M."/>
            <person name="Wolf Y.I."/>
            <person name="Yamagata H."/>
            <person name="Yamada T."/>
            <person name="Ye Y."/>
            <person name="Shaw J.R."/>
            <person name="Andrews J."/>
            <person name="Crease T.J."/>
            <person name="Tang H."/>
            <person name="Lucas S.M."/>
            <person name="Robertson H.M."/>
            <person name="Bork P."/>
            <person name="Koonin E.V."/>
            <person name="Zdobnov E.M."/>
            <person name="Grigoriev I.V."/>
            <person name="Lynch M."/>
            <person name="Boore J.L."/>
        </authorList>
    </citation>
    <scope>NUCLEOTIDE SEQUENCE [LARGE SCALE GENOMIC DNA]</scope>
</reference>
<dbReference type="HOGENOM" id="CLU_2742593_0_0_1"/>
<evidence type="ECO:0000313" key="1">
    <source>
        <dbReference type="EMBL" id="EFX83887.1"/>
    </source>
</evidence>
<dbReference type="AlphaFoldDB" id="E9G9F0"/>